<dbReference type="AlphaFoldDB" id="A0A2A9MAV5"/>
<keyword evidence="3" id="KW-1185">Reference proteome</keyword>
<evidence type="ECO:0000259" key="1">
    <source>
        <dbReference type="Pfam" id="PF04092"/>
    </source>
</evidence>
<dbReference type="OrthoDB" id="10408379at2759"/>
<dbReference type="Pfam" id="PF04092">
    <property type="entry name" value="SAG"/>
    <property type="match status" value="1"/>
</dbReference>
<dbReference type="GO" id="GO:0016020">
    <property type="term" value="C:membrane"/>
    <property type="evidence" value="ECO:0007669"/>
    <property type="project" value="InterPro"/>
</dbReference>
<name>A0A2A9MAV5_BESBE</name>
<dbReference type="EMBL" id="NWUJ01000005">
    <property type="protein sequence ID" value="PFH35115.1"/>
    <property type="molecule type" value="Genomic_DNA"/>
</dbReference>
<organism evidence="2 3">
    <name type="scientific">Besnoitia besnoiti</name>
    <name type="common">Apicomplexan protozoan</name>
    <dbReference type="NCBI Taxonomy" id="94643"/>
    <lineage>
        <taxon>Eukaryota</taxon>
        <taxon>Sar</taxon>
        <taxon>Alveolata</taxon>
        <taxon>Apicomplexa</taxon>
        <taxon>Conoidasida</taxon>
        <taxon>Coccidia</taxon>
        <taxon>Eucoccidiorida</taxon>
        <taxon>Eimeriorina</taxon>
        <taxon>Sarcocystidae</taxon>
        <taxon>Besnoitia</taxon>
    </lineage>
</organism>
<sequence>MVARVPLSQMRAVAGRGVLLSFVLAFSILSGGLVSVADEYRPRQVADLNCTGDVLEHSVTLAANETFVLTCPTNEWQAVPANFHQVMCPRPGLNCTDAEAAPYVAFFPLSKSWKWVTPDTEQDTVHAWTTPVGKYLNMRDAPLFSVGCRHRTNKTLCYVNVTVKAAGSFLLAGVTAAQILAVVATSAAYMI</sequence>
<reference evidence="2 3" key="1">
    <citation type="submission" date="2017-09" db="EMBL/GenBank/DDBJ databases">
        <title>Genome sequencing of Besnoitia besnoiti strain Bb-Ger1.</title>
        <authorList>
            <person name="Schares G."/>
            <person name="Venepally P."/>
            <person name="Lorenzi H.A."/>
        </authorList>
    </citation>
    <scope>NUCLEOTIDE SEQUENCE [LARGE SCALE GENOMIC DNA]</scope>
    <source>
        <strain evidence="2 3">Bb-Ger1</strain>
    </source>
</reference>
<dbReference type="InterPro" id="IPR036755">
    <property type="entry name" value="SRS_dom_sf"/>
</dbReference>
<dbReference type="SUPFAM" id="SSF74877">
    <property type="entry name" value="Major surface antigen p30, SAG1"/>
    <property type="match status" value="1"/>
</dbReference>
<proteinExistence type="predicted"/>
<dbReference type="Gene3D" id="2.60.40.1320">
    <property type="entry name" value="SRS domain"/>
    <property type="match status" value="1"/>
</dbReference>
<gene>
    <name evidence="2" type="ORF">BESB_060020</name>
</gene>
<accession>A0A2A9MAV5</accession>
<evidence type="ECO:0000313" key="3">
    <source>
        <dbReference type="Proteomes" id="UP000224006"/>
    </source>
</evidence>
<protein>
    <recommendedName>
        <fullName evidence="1">SRS domain-containing protein</fullName>
    </recommendedName>
</protein>
<dbReference type="InterPro" id="IPR007226">
    <property type="entry name" value="SRS_dom"/>
</dbReference>
<dbReference type="VEuPathDB" id="ToxoDB:BESB_060020"/>
<dbReference type="KEGG" id="bbes:BESB_060020"/>
<dbReference type="GeneID" id="40310930"/>
<dbReference type="Proteomes" id="UP000224006">
    <property type="component" value="Chromosome V"/>
</dbReference>
<comment type="caution">
    <text evidence="2">The sequence shown here is derived from an EMBL/GenBank/DDBJ whole genome shotgun (WGS) entry which is preliminary data.</text>
</comment>
<dbReference type="RefSeq" id="XP_029219124.1">
    <property type="nucleotide sequence ID" value="XM_029364416.1"/>
</dbReference>
<evidence type="ECO:0000313" key="2">
    <source>
        <dbReference type="EMBL" id="PFH35115.1"/>
    </source>
</evidence>
<feature type="domain" description="SRS" evidence="1">
    <location>
        <begin position="58"/>
        <end position="163"/>
    </location>
</feature>